<sequence>MTQRINIIYKTSVGKVTGLKRDAMMMQAALSSQYQIHHYPISERKFGLFATLPARLSAHLQAKVRPFDVNIFLETVQPHLLHLAQLNLLIPNQELFGQAAVPLLDSIDSVLCKTAYAEQIFAQLTPRFRQIGFTAQDRKLPDAQPDYSQFFHLAGKSHRRRGTAQILRFWKAYPDLPKLTVVAHTLDAEAYADCPNIQIFSRYLADDQIRQLQNQIGLHICLSEAEGFGHFMAEAMSAQACVITTNAPPMNELVDFDRGYLVNWSQQTTLEGYFDQRFHFDPAAFEATIWQLVQTSEAEKSAKGAEARRWYERQQQRFQQNLLLSLDEILAASKPLNSSRLGPRQT</sequence>
<dbReference type="Gene3D" id="3.40.50.2000">
    <property type="entry name" value="Glycogen Phosphorylase B"/>
    <property type="match status" value="1"/>
</dbReference>
<evidence type="ECO:0000313" key="3">
    <source>
        <dbReference type="Proteomes" id="UP000707356"/>
    </source>
</evidence>
<protein>
    <submittedName>
        <fullName evidence="2">Glycosyltransferase</fullName>
        <ecNumber evidence="2">2.4.-.-</ecNumber>
    </submittedName>
</protein>
<dbReference type="Proteomes" id="UP000707356">
    <property type="component" value="Unassembled WGS sequence"/>
</dbReference>
<accession>A0A951PE08</accession>
<dbReference type="AlphaFoldDB" id="A0A951PE08"/>
<reference evidence="2" key="1">
    <citation type="submission" date="2021-05" db="EMBL/GenBank/DDBJ databases">
        <authorList>
            <person name="Pietrasiak N."/>
            <person name="Ward R."/>
            <person name="Stajich J.E."/>
            <person name="Kurbessoian T."/>
        </authorList>
    </citation>
    <scope>NUCLEOTIDE SEQUENCE</scope>
    <source>
        <strain evidence="2">GSE-TBD4-15B</strain>
    </source>
</reference>
<evidence type="ECO:0000259" key="1">
    <source>
        <dbReference type="Pfam" id="PF00534"/>
    </source>
</evidence>
<keyword evidence="2" id="KW-0808">Transferase</keyword>
<proteinExistence type="predicted"/>
<dbReference type="EMBL" id="JAHHHV010000075">
    <property type="protein sequence ID" value="MBW4467268.1"/>
    <property type="molecule type" value="Genomic_DNA"/>
</dbReference>
<feature type="domain" description="Glycosyl transferase family 1" evidence="1">
    <location>
        <begin position="198"/>
        <end position="271"/>
    </location>
</feature>
<comment type="caution">
    <text evidence="2">The sequence shown here is derived from an EMBL/GenBank/DDBJ whole genome shotgun (WGS) entry which is preliminary data.</text>
</comment>
<keyword evidence="2" id="KW-0328">Glycosyltransferase</keyword>
<dbReference type="Pfam" id="PF00534">
    <property type="entry name" value="Glycos_transf_1"/>
    <property type="match status" value="1"/>
</dbReference>
<reference evidence="2" key="2">
    <citation type="journal article" date="2022" name="Microbiol. Resour. Announc.">
        <title>Metagenome Sequencing to Explore Phylogenomics of Terrestrial Cyanobacteria.</title>
        <authorList>
            <person name="Ward R.D."/>
            <person name="Stajich J.E."/>
            <person name="Johansen J.R."/>
            <person name="Huntemann M."/>
            <person name="Clum A."/>
            <person name="Foster B."/>
            <person name="Foster B."/>
            <person name="Roux S."/>
            <person name="Palaniappan K."/>
            <person name="Varghese N."/>
            <person name="Mukherjee S."/>
            <person name="Reddy T.B.K."/>
            <person name="Daum C."/>
            <person name="Copeland A."/>
            <person name="Chen I.A."/>
            <person name="Ivanova N.N."/>
            <person name="Kyrpides N.C."/>
            <person name="Shapiro N."/>
            <person name="Eloe-Fadrosh E.A."/>
            <person name="Pietrasiak N."/>
        </authorList>
    </citation>
    <scope>NUCLEOTIDE SEQUENCE</scope>
    <source>
        <strain evidence="2">GSE-TBD4-15B</strain>
    </source>
</reference>
<evidence type="ECO:0000313" key="2">
    <source>
        <dbReference type="EMBL" id="MBW4467268.1"/>
    </source>
</evidence>
<gene>
    <name evidence="2" type="ORF">KME07_17720</name>
</gene>
<dbReference type="InterPro" id="IPR001296">
    <property type="entry name" value="Glyco_trans_1"/>
</dbReference>
<organism evidence="2 3">
    <name type="scientific">Pegethrix bostrychoides GSE-TBD4-15B</name>
    <dbReference type="NCBI Taxonomy" id="2839662"/>
    <lineage>
        <taxon>Bacteria</taxon>
        <taxon>Bacillati</taxon>
        <taxon>Cyanobacteriota</taxon>
        <taxon>Cyanophyceae</taxon>
        <taxon>Oculatellales</taxon>
        <taxon>Oculatellaceae</taxon>
        <taxon>Pegethrix</taxon>
    </lineage>
</organism>
<dbReference type="EC" id="2.4.-.-" evidence="2"/>
<dbReference type="SUPFAM" id="SSF53756">
    <property type="entry name" value="UDP-Glycosyltransferase/glycogen phosphorylase"/>
    <property type="match status" value="1"/>
</dbReference>
<dbReference type="GO" id="GO:0016757">
    <property type="term" value="F:glycosyltransferase activity"/>
    <property type="evidence" value="ECO:0007669"/>
    <property type="project" value="UniProtKB-KW"/>
</dbReference>
<name>A0A951PE08_9CYAN</name>